<dbReference type="HOGENOM" id="CLU_008905_4_1_1"/>
<reference evidence="2 3" key="1">
    <citation type="journal article" date="2007" name="Science">
        <title>Sea anemone genome reveals ancestral eumetazoan gene repertoire and genomic organization.</title>
        <authorList>
            <person name="Putnam N.H."/>
            <person name="Srivastava M."/>
            <person name="Hellsten U."/>
            <person name="Dirks B."/>
            <person name="Chapman J."/>
            <person name="Salamov A."/>
            <person name="Terry A."/>
            <person name="Shapiro H."/>
            <person name="Lindquist E."/>
            <person name="Kapitonov V.V."/>
            <person name="Jurka J."/>
            <person name="Genikhovich G."/>
            <person name="Grigoriev I.V."/>
            <person name="Lucas S.M."/>
            <person name="Steele R.E."/>
            <person name="Finnerty J.R."/>
            <person name="Technau U."/>
            <person name="Martindale M.Q."/>
            <person name="Rokhsar D.S."/>
        </authorList>
    </citation>
    <scope>NUCLEOTIDE SEQUENCE [LARGE SCALE GENOMIC DNA]</scope>
    <source>
        <strain evidence="3">CH2 X CH6</strain>
    </source>
</reference>
<dbReference type="FunCoup" id="A7SM70">
    <property type="interactions" value="37"/>
</dbReference>
<gene>
    <name evidence="2" type="ORF">NEMVEDRAFT_v1g123518</name>
</gene>
<accession>A7SM70</accession>
<feature type="domain" description="VWFA" evidence="1">
    <location>
        <begin position="198"/>
        <end position="244"/>
    </location>
</feature>
<dbReference type="InterPro" id="IPR002035">
    <property type="entry name" value="VWF_A"/>
</dbReference>
<keyword evidence="3" id="KW-1185">Reference proteome</keyword>
<dbReference type="InterPro" id="IPR050525">
    <property type="entry name" value="ECM_Assembly_Org"/>
</dbReference>
<dbReference type="eggNOG" id="KOG3544">
    <property type="taxonomic scope" value="Eukaryota"/>
</dbReference>
<dbReference type="Pfam" id="PF00092">
    <property type="entry name" value="VWA"/>
    <property type="match status" value="2"/>
</dbReference>
<dbReference type="Proteomes" id="UP000001593">
    <property type="component" value="Unassembled WGS sequence"/>
</dbReference>
<dbReference type="SUPFAM" id="SSF53300">
    <property type="entry name" value="vWA-like"/>
    <property type="match status" value="2"/>
</dbReference>
<protein>
    <recommendedName>
        <fullName evidence="1">VWFA domain-containing protein</fullName>
    </recommendedName>
</protein>
<dbReference type="InterPro" id="IPR036465">
    <property type="entry name" value="vWFA_dom_sf"/>
</dbReference>
<dbReference type="SMART" id="SM00327">
    <property type="entry name" value="VWA"/>
    <property type="match status" value="1"/>
</dbReference>
<dbReference type="STRING" id="45351.A7SM70"/>
<dbReference type="PANTHER" id="PTHR24020">
    <property type="entry name" value="COLLAGEN ALPHA"/>
    <property type="match status" value="1"/>
</dbReference>
<dbReference type="AlphaFoldDB" id="A7SM70"/>
<evidence type="ECO:0000259" key="1">
    <source>
        <dbReference type="PROSITE" id="PS50234"/>
    </source>
</evidence>
<proteinExistence type="predicted"/>
<evidence type="ECO:0000313" key="2">
    <source>
        <dbReference type="EMBL" id="EDO35180.1"/>
    </source>
</evidence>
<dbReference type="EMBL" id="DS469706">
    <property type="protein sequence ID" value="EDO35180.1"/>
    <property type="molecule type" value="Genomic_DNA"/>
</dbReference>
<organism evidence="2 3">
    <name type="scientific">Nematostella vectensis</name>
    <name type="common">Starlet sea anemone</name>
    <dbReference type="NCBI Taxonomy" id="45351"/>
    <lineage>
        <taxon>Eukaryota</taxon>
        <taxon>Metazoa</taxon>
        <taxon>Cnidaria</taxon>
        <taxon>Anthozoa</taxon>
        <taxon>Hexacorallia</taxon>
        <taxon>Actiniaria</taxon>
        <taxon>Edwardsiidae</taxon>
        <taxon>Nematostella</taxon>
    </lineage>
</organism>
<dbReference type="CDD" id="cd01450">
    <property type="entry name" value="vWFA_subfamily_ECM"/>
    <property type="match status" value="1"/>
</dbReference>
<name>A7SM70_NEMVE</name>
<feature type="domain" description="VWFA" evidence="1">
    <location>
        <begin position="13"/>
        <end position="187"/>
    </location>
</feature>
<dbReference type="PANTHER" id="PTHR24020:SF20">
    <property type="entry name" value="PH DOMAIN-CONTAINING PROTEIN"/>
    <property type="match status" value="1"/>
</dbReference>
<dbReference type="PROSITE" id="PS50234">
    <property type="entry name" value="VWFA"/>
    <property type="match status" value="2"/>
</dbReference>
<sequence length="244" mass="27777">MLFFSLVCRVRIDLGFLIDVSHGMRRDGGSTLPQLKRFIRQILRRFALGSRHTRVGIITYSTKSRAMISIHRGITTRTLTRVTSRIRFLRGPRRTGRALRYARKYLFRGKPRCGRRRVLIVVTSGRSGDRVRKPSSELQAVGVEIVAVSIGGGGRRQVTRIASTRSHVFVVGIKRLVKIVGRIQARVCTASVCRQRMDLGFLIDISSQVRRANIGNIRLFIKEMVRRFVVSRRETRVGIVVYSS</sequence>
<evidence type="ECO:0000313" key="3">
    <source>
        <dbReference type="Proteomes" id="UP000001593"/>
    </source>
</evidence>
<dbReference type="InParanoid" id="A7SM70"/>
<feature type="non-terminal residue" evidence="2">
    <location>
        <position position="1"/>
    </location>
</feature>
<dbReference type="PhylomeDB" id="A7SM70"/>
<dbReference type="Gene3D" id="3.40.50.410">
    <property type="entry name" value="von Willebrand factor, type A domain"/>
    <property type="match status" value="2"/>
</dbReference>